<evidence type="ECO:0000256" key="1">
    <source>
        <dbReference type="ARBA" id="ARBA00007118"/>
    </source>
</evidence>
<dbReference type="InterPro" id="IPR029479">
    <property type="entry name" value="Nitroreductase"/>
</dbReference>
<reference evidence="5" key="1">
    <citation type="journal article" date="2019" name="Int. J. Syst. Evol. Microbiol.">
        <title>The Global Catalogue of Microorganisms (GCM) 10K type strain sequencing project: providing services to taxonomists for standard genome sequencing and annotation.</title>
        <authorList>
            <consortium name="The Broad Institute Genomics Platform"/>
            <consortium name="The Broad Institute Genome Sequencing Center for Infectious Disease"/>
            <person name="Wu L."/>
            <person name="Ma J."/>
        </authorList>
    </citation>
    <scope>NUCLEOTIDE SEQUENCE [LARGE SCALE GENOMIC DNA]</scope>
    <source>
        <strain evidence="5">CCUG 61484</strain>
    </source>
</reference>
<dbReference type="Proteomes" id="UP001597010">
    <property type="component" value="Unassembled WGS sequence"/>
</dbReference>
<dbReference type="PANTHER" id="PTHR43673:SF10">
    <property type="entry name" value="NADH DEHYDROGENASE_NAD(P)H NITROREDUCTASE XCC3605-RELATED"/>
    <property type="match status" value="1"/>
</dbReference>
<dbReference type="RefSeq" id="WP_377116853.1">
    <property type="nucleotide sequence ID" value="NZ_JBHTHZ010000013.1"/>
</dbReference>
<evidence type="ECO:0000256" key="2">
    <source>
        <dbReference type="ARBA" id="ARBA00023002"/>
    </source>
</evidence>
<accession>A0ABW3AVQ2</accession>
<evidence type="ECO:0000313" key="5">
    <source>
        <dbReference type="Proteomes" id="UP001597010"/>
    </source>
</evidence>
<keyword evidence="5" id="KW-1185">Reference proteome</keyword>
<dbReference type="InterPro" id="IPR000415">
    <property type="entry name" value="Nitroreductase-like"/>
</dbReference>
<comment type="caution">
    <text evidence="4">The sequence shown here is derived from an EMBL/GenBank/DDBJ whole genome shotgun (WGS) entry which is preliminary data.</text>
</comment>
<evidence type="ECO:0000259" key="3">
    <source>
        <dbReference type="Pfam" id="PF00881"/>
    </source>
</evidence>
<proteinExistence type="inferred from homology"/>
<organism evidence="4 5">
    <name type="scientific">Mucilaginibacter litoreus</name>
    <dbReference type="NCBI Taxonomy" id="1048221"/>
    <lineage>
        <taxon>Bacteria</taxon>
        <taxon>Pseudomonadati</taxon>
        <taxon>Bacteroidota</taxon>
        <taxon>Sphingobacteriia</taxon>
        <taxon>Sphingobacteriales</taxon>
        <taxon>Sphingobacteriaceae</taxon>
        <taxon>Mucilaginibacter</taxon>
    </lineage>
</organism>
<comment type="similarity">
    <text evidence="1">Belongs to the nitroreductase family.</text>
</comment>
<dbReference type="Gene3D" id="3.40.109.10">
    <property type="entry name" value="NADH Oxidase"/>
    <property type="match status" value="1"/>
</dbReference>
<feature type="domain" description="Nitroreductase" evidence="3">
    <location>
        <begin position="185"/>
        <end position="236"/>
    </location>
</feature>
<feature type="domain" description="Nitroreductase" evidence="3">
    <location>
        <begin position="252"/>
        <end position="329"/>
    </location>
</feature>
<sequence length="352" mass="40656">MIGKILKKLRQYKSKFFKATLAKICYRSTFLSTLYYLFDSGFARENKAVLAGIVKHLSDAKQLQANYFLLVRNTHRIEKGLLMRPKRAVFAKDYIKETIDSLTGVWDITAHNSNPQLKWFYDVLSEYFISASVDPFVATQYERFKTITSASTEMFKKDVPKSVPYYRQDHDKSSISYEEFYKLTKQRRSVRWFLNKPVPRDLIDKALLAASQSPSACNRQPFTFRIIDDPELVKKAVTLPMGTAGYGQSIPVFVVLVGNLDAYFEERDRHVIYIDASLASMSFMFALETLGLSSCAINWPDIEEREQKMSNFLKLERHQRPIMCIGIGYADPEGMVAFSEKRSLQDFSKYNL</sequence>
<name>A0ABW3AVQ2_9SPHI</name>
<gene>
    <name evidence="4" type="ORF">ACFQZX_15115</name>
</gene>
<dbReference type="CDD" id="cd02062">
    <property type="entry name" value="Nitro_FMN_reductase"/>
    <property type="match status" value="1"/>
</dbReference>
<dbReference type="EMBL" id="JBHTHZ010000013">
    <property type="protein sequence ID" value="MFD0794950.1"/>
    <property type="molecule type" value="Genomic_DNA"/>
</dbReference>
<dbReference type="SUPFAM" id="SSF55469">
    <property type="entry name" value="FMN-dependent nitroreductase-like"/>
    <property type="match status" value="1"/>
</dbReference>
<keyword evidence="2" id="KW-0560">Oxidoreductase</keyword>
<evidence type="ECO:0000313" key="4">
    <source>
        <dbReference type="EMBL" id="MFD0794950.1"/>
    </source>
</evidence>
<protein>
    <submittedName>
        <fullName evidence="4">Nitroreductase family protein</fullName>
    </submittedName>
</protein>
<dbReference type="PANTHER" id="PTHR43673">
    <property type="entry name" value="NAD(P)H NITROREDUCTASE YDGI-RELATED"/>
    <property type="match status" value="1"/>
</dbReference>
<dbReference type="Pfam" id="PF00881">
    <property type="entry name" value="Nitroreductase"/>
    <property type="match status" value="2"/>
</dbReference>